<dbReference type="InterPro" id="IPR050194">
    <property type="entry name" value="Glycosyltransferase_grp1"/>
</dbReference>
<name>A0A4R2KRP1_9FIRM</name>
<organism evidence="3 4">
    <name type="scientific">Marinisporobacter balticus</name>
    <dbReference type="NCBI Taxonomy" id="2018667"/>
    <lineage>
        <taxon>Bacteria</taxon>
        <taxon>Bacillati</taxon>
        <taxon>Bacillota</taxon>
        <taxon>Clostridia</taxon>
        <taxon>Peptostreptococcales</taxon>
        <taxon>Thermotaleaceae</taxon>
        <taxon>Marinisporobacter</taxon>
    </lineage>
</organism>
<dbReference type="InterPro" id="IPR029044">
    <property type="entry name" value="Nucleotide-diphossugar_trans"/>
</dbReference>
<dbReference type="Proteomes" id="UP000294919">
    <property type="component" value="Unassembled WGS sequence"/>
</dbReference>
<dbReference type="RefSeq" id="WP_132245800.1">
    <property type="nucleotide sequence ID" value="NZ_SLWV01000015.1"/>
</dbReference>
<evidence type="ECO:0000313" key="4">
    <source>
        <dbReference type="Proteomes" id="UP000294919"/>
    </source>
</evidence>
<dbReference type="SUPFAM" id="SSF53756">
    <property type="entry name" value="UDP-Glycosyltransferase/glycogen phosphorylase"/>
    <property type="match status" value="1"/>
</dbReference>
<dbReference type="PANTHER" id="PTHR45947">
    <property type="entry name" value="SULFOQUINOVOSYL TRANSFERASE SQD2"/>
    <property type="match status" value="1"/>
</dbReference>
<gene>
    <name evidence="3" type="ORF">EV214_11528</name>
</gene>
<feature type="domain" description="Glycosyl transferase family 1" evidence="1">
    <location>
        <begin position="414"/>
        <end position="570"/>
    </location>
</feature>
<proteinExistence type="predicted"/>
<evidence type="ECO:0000259" key="1">
    <source>
        <dbReference type="Pfam" id="PF00534"/>
    </source>
</evidence>
<evidence type="ECO:0000259" key="2">
    <source>
        <dbReference type="Pfam" id="PF13712"/>
    </source>
</evidence>
<dbReference type="AlphaFoldDB" id="A0A4R2KRP1"/>
<dbReference type="InterPro" id="IPR059123">
    <property type="entry name" value="StrF_dom"/>
</dbReference>
<dbReference type="SUPFAM" id="SSF53448">
    <property type="entry name" value="Nucleotide-diphospho-sugar transferases"/>
    <property type="match status" value="1"/>
</dbReference>
<dbReference type="EMBL" id="SLWV01000015">
    <property type="protein sequence ID" value="TCO73639.1"/>
    <property type="molecule type" value="Genomic_DNA"/>
</dbReference>
<dbReference type="Pfam" id="PF00534">
    <property type="entry name" value="Glycos_transf_1"/>
    <property type="match status" value="1"/>
</dbReference>
<feature type="domain" description="Streptomycin biosynthesis protein StrF" evidence="2">
    <location>
        <begin position="8"/>
        <end position="218"/>
    </location>
</feature>
<dbReference type="Gene3D" id="3.90.550.10">
    <property type="entry name" value="Spore Coat Polysaccharide Biosynthesis Protein SpsA, Chain A"/>
    <property type="match status" value="1"/>
</dbReference>
<comment type="caution">
    <text evidence="3">The sequence shown here is derived from an EMBL/GenBank/DDBJ whole genome shotgun (WGS) entry which is preliminary data.</text>
</comment>
<sequence length="597" mass="70280">MLNNRKICFIICVNDEKIYKEALLYIKNLNVPEGYQVDTLCIKNVGNIGKAYNQAIQDSNAKYKIYMHEDVFIINKHFIKDFVNIFEKNEKIGMLGVVGSKKIPVNGIWEESTDKYGKVYNSHTEKMKLLEFHEVSNEYENVKTLDGLLMITQYDIPWREDIFDDCYFYDLSQCVEFTKSEYDVAVAKQTQPWCMHDSEIFTINDHYEYYRKLFLDQYLTEYSPKYNIKQNTELKFVTLFPECDNVHLIKDVGMIPYIMHKYFGYNSSVATYENSKFPFLDKEVKGLKLDYITRYTSNSNLDGYVYLVQNAKNIDVLQLFHLIPRTLNWINIYKHINPKGKVYLKLDENVRIKNNNFNDIFNETNVNILKQCDLISVETKDLYAYINKKWPIKVAYIPNGFFAHDYKNKMHINYEEKENVICTVGRIGNYFKATEILMEAFKIVSIHIPNWKLKIVGPIEKDFKPYIEKFFRENPQLIDQIIFTGTIVDREKVKKEYENAKIFCLTSRLESFAIVLVEAISSGCYIITSNIPSANDITNNKKFGDLFKIDNIKELSQCIMNACRNEEKLKSVCCEVQDYAYDKFNWVKICAKIDKLL</sequence>
<reference evidence="3 4" key="1">
    <citation type="submission" date="2019-03" db="EMBL/GenBank/DDBJ databases">
        <title>Genomic Encyclopedia of Type Strains, Phase IV (KMG-IV): sequencing the most valuable type-strain genomes for metagenomic binning, comparative biology and taxonomic classification.</title>
        <authorList>
            <person name="Goeker M."/>
        </authorList>
    </citation>
    <scope>NUCLEOTIDE SEQUENCE [LARGE SCALE GENOMIC DNA]</scope>
    <source>
        <strain evidence="3 4">DSM 102940</strain>
    </source>
</reference>
<dbReference type="PANTHER" id="PTHR45947:SF3">
    <property type="entry name" value="SULFOQUINOVOSYL TRANSFERASE SQD2"/>
    <property type="match status" value="1"/>
</dbReference>
<keyword evidence="4" id="KW-1185">Reference proteome</keyword>
<dbReference type="GO" id="GO:0016757">
    <property type="term" value="F:glycosyltransferase activity"/>
    <property type="evidence" value="ECO:0007669"/>
    <property type="project" value="InterPro"/>
</dbReference>
<evidence type="ECO:0000313" key="3">
    <source>
        <dbReference type="EMBL" id="TCO73639.1"/>
    </source>
</evidence>
<protein>
    <submittedName>
        <fullName evidence="3">Glycosyltransferase involved in cell wall biosynthesis</fullName>
    </submittedName>
</protein>
<keyword evidence="3" id="KW-0808">Transferase</keyword>
<dbReference type="Gene3D" id="3.40.50.2000">
    <property type="entry name" value="Glycogen Phosphorylase B"/>
    <property type="match status" value="2"/>
</dbReference>
<accession>A0A4R2KRP1</accession>
<dbReference type="OrthoDB" id="9787617at2"/>
<dbReference type="Pfam" id="PF13712">
    <property type="entry name" value="Glyco_tranf_2_5"/>
    <property type="match status" value="1"/>
</dbReference>
<dbReference type="InterPro" id="IPR001296">
    <property type="entry name" value="Glyco_trans_1"/>
</dbReference>